<dbReference type="EMBL" id="JBBXMP010000043">
    <property type="protein sequence ID" value="KAL0065722.1"/>
    <property type="molecule type" value="Genomic_DNA"/>
</dbReference>
<feature type="domain" description="F-box" evidence="1">
    <location>
        <begin position="79"/>
        <end position="132"/>
    </location>
</feature>
<dbReference type="InterPro" id="IPR032675">
    <property type="entry name" value="LRR_dom_sf"/>
</dbReference>
<dbReference type="InterPro" id="IPR001810">
    <property type="entry name" value="F-box_dom"/>
</dbReference>
<organism evidence="2 3">
    <name type="scientific">Marasmius tenuissimus</name>
    <dbReference type="NCBI Taxonomy" id="585030"/>
    <lineage>
        <taxon>Eukaryota</taxon>
        <taxon>Fungi</taxon>
        <taxon>Dikarya</taxon>
        <taxon>Basidiomycota</taxon>
        <taxon>Agaricomycotina</taxon>
        <taxon>Agaricomycetes</taxon>
        <taxon>Agaricomycetidae</taxon>
        <taxon>Agaricales</taxon>
        <taxon>Marasmiineae</taxon>
        <taxon>Marasmiaceae</taxon>
        <taxon>Marasmius</taxon>
    </lineage>
</organism>
<evidence type="ECO:0000313" key="2">
    <source>
        <dbReference type="EMBL" id="KAL0065722.1"/>
    </source>
</evidence>
<dbReference type="Gene3D" id="1.20.1280.50">
    <property type="match status" value="1"/>
</dbReference>
<gene>
    <name evidence="2" type="ORF">AAF712_007205</name>
</gene>
<name>A0ABR2ZXD3_9AGAR</name>
<sequence length="547" mass="61398">MNRESDLARRSTEIRKFFRSSVPDKVVVSQFLRDTESELDGYQAEIHRLQTAIYAIESKRDRLRKTAELYKTLLSPIHAMPSEILTIIFKFCCETNVMEPWSLPATLRLTAVCGRWRDITLSTPSLWSSISIEFDDWITSFNILDQLMERYMSKSQNSPLTLALKIPHYAFDFDSDDVDTAAARRVLNTLTRQCHRWRSISLVISPCTFPSSIFQPIRGHLPILKSLSLVRHGDLDSWKGVPFDFFDDCPSLSSLRIDDPFVLGDTEVPLPRGQVRTLRITAPCSVHAFSLLSQYREVETLDLVSIGGKHESDGDYSDHVVASGVKSLRILDVSAQCDVDDALRHAPPLNNLSALTIAGQHFAAVFHWTGVPVQDFVLRSGCTITYLHLQWLPIDDVQVLSLLTSLPALRSLCIVELAQQGRNRIVTRTLLDGLTVDAPMNAPSLMPVLPRLTEMKLVVDAQGLQSQTLLRMLSSRWLPDPVQATELGVDSLSFVAITVLSNTTPPERPLDCLRCFKDAGMKLVITYATPAELVGPLRLFPEDTLVW</sequence>
<dbReference type="Proteomes" id="UP001437256">
    <property type="component" value="Unassembled WGS sequence"/>
</dbReference>
<dbReference type="Gene3D" id="3.80.10.10">
    <property type="entry name" value="Ribonuclease Inhibitor"/>
    <property type="match status" value="1"/>
</dbReference>
<evidence type="ECO:0000259" key="1">
    <source>
        <dbReference type="Pfam" id="PF12937"/>
    </source>
</evidence>
<protein>
    <recommendedName>
        <fullName evidence="1">F-box domain-containing protein</fullName>
    </recommendedName>
</protein>
<dbReference type="Pfam" id="PF12937">
    <property type="entry name" value="F-box-like"/>
    <property type="match status" value="1"/>
</dbReference>
<accession>A0ABR2ZXD3</accession>
<evidence type="ECO:0000313" key="3">
    <source>
        <dbReference type="Proteomes" id="UP001437256"/>
    </source>
</evidence>
<comment type="caution">
    <text evidence="2">The sequence shown here is derived from an EMBL/GenBank/DDBJ whole genome shotgun (WGS) entry which is preliminary data.</text>
</comment>
<reference evidence="2 3" key="1">
    <citation type="submission" date="2024-05" db="EMBL/GenBank/DDBJ databases">
        <title>A draft genome resource for the thread blight pathogen Marasmius tenuissimus strain MS-2.</title>
        <authorList>
            <person name="Yulfo-Soto G.E."/>
            <person name="Baruah I.K."/>
            <person name="Amoako-Attah I."/>
            <person name="Bukari Y."/>
            <person name="Meinhardt L.W."/>
            <person name="Bailey B.A."/>
            <person name="Cohen S.P."/>
        </authorList>
    </citation>
    <scope>NUCLEOTIDE SEQUENCE [LARGE SCALE GENOMIC DNA]</scope>
    <source>
        <strain evidence="2 3">MS-2</strain>
    </source>
</reference>
<keyword evidence="3" id="KW-1185">Reference proteome</keyword>
<proteinExistence type="predicted"/>
<dbReference type="SUPFAM" id="SSF52047">
    <property type="entry name" value="RNI-like"/>
    <property type="match status" value="1"/>
</dbReference>